<dbReference type="AlphaFoldDB" id="A0A803MU34"/>
<keyword evidence="3" id="KW-1185">Reference proteome</keyword>
<sequence>MLLRFDWLSRDFQSLLEKIVEHLQLSKPLYEVIDKSRNNAYVSVRARSGRPRFVFFGGPAVTVEESREREAQKAVQKLRARFNIRVSDFTSERVKMLSFCGKLIKHKCVALLHRKHGAAAPTRQGNLRNKSLTARPHVSVDYVAFLDIVGRKTGAFIILVKAVWVEGHESSVAVQQAAKKGVFYLVSKYRLEIIDVNYGDAAPLSLECARLGGGYLALKSRLAKQEAESSLAVQPSSFRSEKYLRSPRRTPCDRQMRRRRGVSPAHVASSGARPTRPLVAGLQNWRLLLSVRRHA</sequence>
<protein>
    <submittedName>
        <fullName evidence="2">Uncharacterized protein</fullName>
    </submittedName>
</protein>
<organism evidence="2 3">
    <name type="scientific">Chenopodium quinoa</name>
    <name type="common">Quinoa</name>
    <dbReference type="NCBI Taxonomy" id="63459"/>
    <lineage>
        <taxon>Eukaryota</taxon>
        <taxon>Viridiplantae</taxon>
        <taxon>Streptophyta</taxon>
        <taxon>Embryophyta</taxon>
        <taxon>Tracheophyta</taxon>
        <taxon>Spermatophyta</taxon>
        <taxon>Magnoliopsida</taxon>
        <taxon>eudicotyledons</taxon>
        <taxon>Gunneridae</taxon>
        <taxon>Pentapetalae</taxon>
        <taxon>Caryophyllales</taxon>
        <taxon>Chenopodiaceae</taxon>
        <taxon>Chenopodioideae</taxon>
        <taxon>Atripliceae</taxon>
        <taxon>Chenopodium</taxon>
    </lineage>
</organism>
<reference evidence="2" key="1">
    <citation type="journal article" date="2017" name="Nature">
        <title>The genome of Chenopodium quinoa.</title>
        <authorList>
            <person name="Jarvis D.E."/>
            <person name="Ho Y.S."/>
            <person name="Lightfoot D.J."/>
            <person name="Schmoeckel S.M."/>
            <person name="Li B."/>
            <person name="Borm T.J.A."/>
            <person name="Ohyanagi H."/>
            <person name="Mineta K."/>
            <person name="Michell C.T."/>
            <person name="Saber N."/>
            <person name="Kharbatia N.M."/>
            <person name="Rupper R.R."/>
            <person name="Sharp A.R."/>
            <person name="Dally N."/>
            <person name="Boughton B.A."/>
            <person name="Woo Y.H."/>
            <person name="Gao G."/>
            <person name="Schijlen E.G.W.M."/>
            <person name="Guo X."/>
            <person name="Momin A.A."/>
            <person name="Negrao S."/>
            <person name="Al-Babili S."/>
            <person name="Gehring C."/>
            <person name="Roessner U."/>
            <person name="Jung C."/>
            <person name="Murphy K."/>
            <person name="Arold S.T."/>
            <person name="Gojobori T."/>
            <person name="van der Linden C.G."/>
            <person name="van Loo E.N."/>
            <person name="Jellen E.N."/>
            <person name="Maughan P.J."/>
            <person name="Tester M."/>
        </authorList>
    </citation>
    <scope>NUCLEOTIDE SEQUENCE [LARGE SCALE GENOMIC DNA]</scope>
    <source>
        <strain evidence="2">cv. PI 614886</strain>
    </source>
</reference>
<feature type="compositionally biased region" description="Basic and acidic residues" evidence="1">
    <location>
        <begin position="244"/>
        <end position="255"/>
    </location>
</feature>
<evidence type="ECO:0000313" key="3">
    <source>
        <dbReference type="Proteomes" id="UP000596660"/>
    </source>
</evidence>
<dbReference type="EnsemblPlants" id="AUR62035256-RA">
    <property type="protein sequence ID" value="AUR62035256-RA:cds"/>
    <property type="gene ID" value="AUR62035256"/>
</dbReference>
<name>A0A803MU34_CHEQI</name>
<reference evidence="2" key="2">
    <citation type="submission" date="2021-03" db="UniProtKB">
        <authorList>
            <consortium name="EnsemblPlants"/>
        </authorList>
    </citation>
    <scope>IDENTIFICATION</scope>
</reference>
<accession>A0A803MU34</accession>
<feature type="region of interest" description="Disordered" evidence="1">
    <location>
        <begin position="244"/>
        <end position="273"/>
    </location>
</feature>
<evidence type="ECO:0000256" key="1">
    <source>
        <dbReference type="SAM" id="MobiDB-lite"/>
    </source>
</evidence>
<dbReference type="Proteomes" id="UP000596660">
    <property type="component" value="Unplaced"/>
</dbReference>
<evidence type="ECO:0000313" key="2">
    <source>
        <dbReference type="EnsemblPlants" id="AUR62035256-RA:cds"/>
    </source>
</evidence>
<proteinExistence type="predicted"/>
<dbReference type="Gramene" id="AUR62035256-RA">
    <property type="protein sequence ID" value="AUR62035256-RA:cds"/>
    <property type="gene ID" value="AUR62035256"/>
</dbReference>